<feature type="compositionally biased region" description="Basic and acidic residues" evidence="1">
    <location>
        <begin position="49"/>
        <end position="65"/>
    </location>
</feature>
<dbReference type="AlphaFoldDB" id="A0A284RFX5"/>
<dbReference type="Proteomes" id="UP000219338">
    <property type="component" value="Unassembled WGS sequence"/>
</dbReference>
<name>A0A284RFX5_ARMOS</name>
<dbReference type="EMBL" id="FUEG01000008">
    <property type="protein sequence ID" value="SJL07659.1"/>
    <property type="molecule type" value="Genomic_DNA"/>
</dbReference>
<organism evidence="3 4">
    <name type="scientific">Armillaria ostoyae</name>
    <name type="common">Armillaria root rot fungus</name>
    <dbReference type="NCBI Taxonomy" id="47428"/>
    <lineage>
        <taxon>Eukaryota</taxon>
        <taxon>Fungi</taxon>
        <taxon>Dikarya</taxon>
        <taxon>Basidiomycota</taxon>
        <taxon>Agaricomycotina</taxon>
        <taxon>Agaricomycetes</taxon>
        <taxon>Agaricomycetidae</taxon>
        <taxon>Agaricales</taxon>
        <taxon>Marasmiineae</taxon>
        <taxon>Physalacriaceae</taxon>
        <taxon>Armillaria</taxon>
    </lineage>
</organism>
<gene>
    <name evidence="3" type="ORF">ARMOST_11009</name>
</gene>
<evidence type="ECO:0000313" key="4">
    <source>
        <dbReference type="Proteomes" id="UP000219338"/>
    </source>
</evidence>
<evidence type="ECO:0000256" key="1">
    <source>
        <dbReference type="SAM" id="MobiDB-lite"/>
    </source>
</evidence>
<evidence type="ECO:0000313" key="3">
    <source>
        <dbReference type="EMBL" id="SJL07659.1"/>
    </source>
</evidence>
<keyword evidence="2" id="KW-0812">Transmembrane</keyword>
<sequence length="71" mass="7605">MDLGYGNLPITPLALGLIDALAILGSSRVSVTPGERARSKISFLVKTSPDPDQHKAKTHASESRHLRGVKQ</sequence>
<feature type="transmembrane region" description="Helical" evidence="2">
    <location>
        <begin position="12"/>
        <end position="31"/>
    </location>
</feature>
<feature type="region of interest" description="Disordered" evidence="1">
    <location>
        <begin position="46"/>
        <end position="71"/>
    </location>
</feature>
<reference evidence="4" key="1">
    <citation type="journal article" date="2017" name="Nat. Ecol. Evol.">
        <title>Genome expansion and lineage-specific genetic innovations in the forest pathogenic fungi Armillaria.</title>
        <authorList>
            <person name="Sipos G."/>
            <person name="Prasanna A.N."/>
            <person name="Walter M.C."/>
            <person name="O'Connor E."/>
            <person name="Balint B."/>
            <person name="Krizsan K."/>
            <person name="Kiss B."/>
            <person name="Hess J."/>
            <person name="Varga T."/>
            <person name="Slot J."/>
            <person name="Riley R."/>
            <person name="Boka B."/>
            <person name="Rigling D."/>
            <person name="Barry K."/>
            <person name="Lee J."/>
            <person name="Mihaltcheva S."/>
            <person name="LaButti K."/>
            <person name="Lipzen A."/>
            <person name="Waldron R."/>
            <person name="Moloney N.M."/>
            <person name="Sperisen C."/>
            <person name="Kredics L."/>
            <person name="Vagvoelgyi C."/>
            <person name="Patrignani A."/>
            <person name="Fitzpatrick D."/>
            <person name="Nagy I."/>
            <person name="Doyle S."/>
            <person name="Anderson J.B."/>
            <person name="Grigoriev I.V."/>
            <person name="Gueldener U."/>
            <person name="Muensterkoetter M."/>
            <person name="Nagy L.G."/>
        </authorList>
    </citation>
    <scope>NUCLEOTIDE SEQUENCE [LARGE SCALE GENOMIC DNA]</scope>
    <source>
        <strain evidence="4">C18/9</strain>
    </source>
</reference>
<accession>A0A284RFX5</accession>
<keyword evidence="2" id="KW-0472">Membrane</keyword>
<protein>
    <submittedName>
        <fullName evidence="3">Uncharacterized protein</fullName>
    </submittedName>
</protein>
<keyword evidence="2" id="KW-1133">Transmembrane helix</keyword>
<evidence type="ECO:0000256" key="2">
    <source>
        <dbReference type="SAM" id="Phobius"/>
    </source>
</evidence>
<keyword evidence="4" id="KW-1185">Reference proteome</keyword>
<proteinExistence type="predicted"/>